<feature type="compositionally biased region" description="Basic and acidic residues" evidence="1">
    <location>
        <begin position="395"/>
        <end position="410"/>
    </location>
</feature>
<feature type="compositionally biased region" description="Basic residues" evidence="1">
    <location>
        <begin position="341"/>
        <end position="353"/>
    </location>
</feature>
<gene>
    <name evidence="2" type="primary">109580922</name>
</gene>
<dbReference type="Proteomes" id="UP000007879">
    <property type="component" value="Unassembled WGS sequence"/>
</dbReference>
<feature type="region of interest" description="Disordered" evidence="1">
    <location>
        <begin position="545"/>
        <end position="586"/>
    </location>
</feature>
<protein>
    <submittedName>
        <fullName evidence="2">Uncharacterized protein</fullName>
    </submittedName>
</protein>
<feature type="compositionally biased region" description="Basic and acidic residues" evidence="1">
    <location>
        <begin position="425"/>
        <end position="435"/>
    </location>
</feature>
<dbReference type="PANTHER" id="PTHR15732">
    <property type="entry name" value="PROTEIN MOONRAKER"/>
    <property type="match status" value="1"/>
</dbReference>
<dbReference type="KEGG" id="aqu:109580922"/>
<keyword evidence="3" id="KW-1185">Reference proteome</keyword>
<feature type="compositionally biased region" description="Polar residues" evidence="1">
    <location>
        <begin position="498"/>
        <end position="511"/>
    </location>
</feature>
<dbReference type="OMA" id="LERPWNG"/>
<feature type="compositionally biased region" description="Polar residues" evidence="1">
    <location>
        <begin position="384"/>
        <end position="393"/>
    </location>
</feature>
<dbReference type="PANTHER" id="PTHR15732:SF4">
    <property type="entry name" value="PROTEIN MOONRAKER"/>
    <property type="match status" value="1"/>
</dbReference>
<evidence type="ECO:0000256" key="1">
    <source>
        <dbReference type="SAM" id="MobiDB-lite"/>
    </source>
</evidence>
<dbReference type="GO" id="GO:0007099">
    <property type="term" value="P:centriole replication"/>
    <property type="evidence" value="ECO:0007669"/>
    <property type="project" value="InterPro"/>
</dbReference>
<dbReference type="InterPro" id="IPR031447">
    <property type="entry name" value="MNR"/>
</dbReference>
<feature type="region of interest" description="Disordered" evidence="1">
    <location>
        <begin position="337"/>
        <end position="435"/>
    </location>
</feature>
<name>A0A1X7V9V7_AMPQE</name>
<reference evidence="3" key="1">
    <citation type="journal article" date="2010" name="Nature">
        <title>The Amphimedon queenslandica genome and the evolution of animal complexity.</title>
        <authorList>
            <person name="Srivastava M."/>
            <person name="Simakov O."/>
            <person name="Chapman J."/>
            <person name="Fahey B."/>
            <person name="Gauthier M.E."/>
            <person name="Mitros T."/>
            <person name="Richards G.S."/>
            <person name="Conaco C."/>
            <person name="Dacre M."/>
            <person name="Hellsten U."/>
            <person name="Larroux C."/>
            <person name="Putnam N.H."/>
            <person name="Stanke M."/>
            <person name="Adamska M."/>
            <person name="Darling A."/>
            <person name="Degnan S.M."/>
            <person name="Oakley T.H."/>
            <person name="Plachetzki D.C."/>
            <person name="Zhai Y."/>
            <person name="Adamski M."/>
            <person name="Calcino A."/>
            <person name="Cummins S.F."/>
            <person name="Goodstein D.M."/>
            <person name="Harris C."/>
            <person name="Jackson D.J."/>
            <person name="Leys S.P."/>
            <person name="Shu S."/>
            <person name="Woodcroft B.J."/>
            <person name="Vervoort M."/>
            <person name="Kosik K.S."/>
            <person name="Manning G."/>
            <person name="Degnan B.M."/>
            <person name="Rokhsar D.S."/>
        </authorList>
    </citation>
    <scope>NUCLEOTIDE SEQUENCE [LARGE SCALE GENOMIC DNA]</scope>
</reference>
<proteinExistence type="predicted"/>
<accession>A0A1X7V9V7</accession>
<dbReference type="GO" id="GO:0071539">
    <property type="term" value="P:protein localization to centrosome"/>
    <property type="evidence" value="ECO:0007669"/>
    <property type="project" value="TreeGrafter"/>
</dbReference>
<dbReference type="OrthoDB" id="10072648at2759"/>
<dbReference type="InParanoid" id="A0A1X7V9V7"/>
<dbReference type="FunCoup" id="A0A1X7V9V7">
    <property type="interactions" value="276"/>
</dbReference>
<evidence type="ECO:0000313" key="2">
    <source>
        <dbReference type="EnsemblMetazoa" id="Aqu2.1.36544_001"/>
    </source>
</evidence>
<reference evidence="2" key="2">
    <citation type="submission" date="2017-05" db="UniProtKB">
        <authorList>
            <consortium name="EnsemblMetazoa"/>
        </authorList>
    </citation>
    <scope>IDENTIFICATION</scope>
</reference>
<dbReference type="AlphaFoldDB" id="A0A1X7V9V7"/>
<feature type="region of interest" description="Disordered" evidence="1">
    <location>
        <begin position="476"/>
        <end position="524"/>
    </location>
</feature>
<dbReference type="eggNOG" id="ENOG502QQYJ">
    <property type="taxonomic scope" value="Eukaryota"/>
</dbReference>
<evidence type="ECO:0000313" key="3">
    <source>
        <dbReference type="Proteomes" id="UP000007879"/>
    </source>
</evidence>
<sequence>MAALEEQLRFNLSVPPDPANMSTRFKLRPAPVILHKLSPPAPVAPPPLSLSLQARMELASRLARRELQTALLMKNATLLSKEPIVFNNVRSAPVPPPKCPPTQDATKSNLAKSNLANHQKSKFKRGGVKHVTIAMTEGGPCEEAKQLRDELTQQLHCYRLSLPRPAHETVVLKSDSIGGSGRLEWVGEMNKERKIIERRTEEQHIRNIRLLYQLKQKIKEAERAMSKVKEGADFVKKSHAVQQLAGAHRTALRTLHSLTNTASNGTDPKVTHQLISLLELLARISSQSDDGFEDTELLEGIKGLRESLVDHFAVVKSASVAEERKIASLKSHDLSTVAKPSGKKRNMKQRLGFKPKSVILKRNYTQGGHGHGPKSKVEEKKTFNRTNGVSPSFTKKRENKVALKERRDEPLSLSAPPPPPPPASDRTENVENVSRSHFEKEVTRHMWYNAKLTESVRQLDSTQKETLGKLSELEERVKEMKEQKPPPPLTEKREDRGTQMTPEINEKSTCFSKDESTVQVSGDEGKGFLDRTAVRKMMERLDEIEKEKTEIQRRWQSVSYDDPLTSSRETSPSPPPLSSSGFDSSKTLAPLSAETVDSILRYQELYKNYLKTTGIDTEGDFNPWSMVDSICDELMEEMLTEVIGEVDSALDTYVHQLFDSEFHIP</sequence>
<organism evidence="2">
    <name type="scientific">Amphimedon queenslandica</name>
    <name type="common">Sponge</name>
    <dbReference type="NCBI Taxonomy" id="400682"/>
    <lineage>
        <taxon>Eukaryota</taxon>
        <taxon>Metazoa</taxon>
        <taxon>Porifera</taxon>
        <taxon>Demospongiae</taxon>
        <taxon>Heteroscleromorpha</taxon>
        <taxon>Haplosclerida</taxon>
        <taxon>Niphatidae</taxon>
        <taxon>Amphimedon</taxon>
    </lineage>
</organism>
<dbReference type="STRING" id="400682.A0A1X7V9V7"/>
<feature type="compositionally biased region" description="Basic and acidic residues" evidence="1">
    <location>
        <begin position="476"/>
        <end position="497"/>
    </location>
</feature>
<dbReference type="Pfam" id="PF15718">
    <property type="entry name" value="MNR"/>
    <property type="match status" value="2"/>
</dbReference>
<dbReference type="EnsemblMetazoa" id="XM_019994514.1">
    <property type="protein sequence ID" value="XP_019850073.1"/>
    <property type="gene ID" value="LOC109580922"/>
</dbReference>
<dbReference type="EnsemblMetazoa" id="Aqu2.1.36544_001">
    <property type="protein sequence ID" value="Aqu2.1.36544_001"/>
    <property type="gene ID" value="Aqu2.1.36544"/>
</dbReference>
<dbReference type="GO" id="GO:0034451">
    <property type="term" value="C:centriolar satellite"/>
    <property type="evidence" value="ECO:0007669"/>
    <property type="project" value="TreeGrafter"/>
</dbReference>